<dbReference type="Proteomes" id="UP000563151">
    <property type="component" value="Unassembled WGS sequence"/>
</dbReference>
<dbReference type="RefSeq" id="WP_111947781.1">
    <property type="nucleotide sequence ID" value="NZ_JAAZWO010000021.1"/>
</dbReference>
<comment type="caution">
    <text evidence="4">The sequence shown here is derived from an EMBL/GenBank/DDBJ whole genome shotgun (WGS) entry which is preliminary data.</text>
</comment>
<dbReference type="PIRSF" id="PIRSF000808">
    <property type="entry name" value="GalT"/>
    <property type="match status" value="1"/>
</dbReference>
<gene>
    <name evidence="4" type="ORF">HGG79_14745</name>
</gene>
<keyword evidence="2" id="KW-0479">Metal-binding</keyword>
<evidence type="ECO:0000313" key="4">
    <source>
        <dbReference type="EMBL" id="MBC2399022.1"/>
    </source>
</evidence>
<dbReference type="InterPro" id="IPR036265">
    <property type="entry name" value="HIT-like_sf"/>
</dbReference>
<dbReference type="InterPro" id="IPR032576">
    <property type="entry name" value="DUF4921"/>
</dbReference>
<feature type="active site" description="Tele-UMP-histidine intermediate" evidence="1">
    <location>
        <position position="150"/>
    </location>
</feature>
<feature type="binding site" evidence="2">
    <location>
        <position position="148"/>
    </location>
    <ligand>
        <name>Zn(2+)</name>
        <dbReference type="ChEBI" id="CHEBI:29105"/>
    </ligand>
</feature>
<reference evidence="4 5" key="1">
    <citation type="submission" date="2020-04" db="EMBL/GenBank/DDBJ databases">
        <title>Genomic insights into acetone-butanol-ethanol (ABE) fermentation by sequencing solventogenic clostridia strains.</title>
        <authorList>
            <person name="Brown S."/>
        </authorList>
    </citation>
    <scope>NUCLEOTIDE SEQUENCE [LARGE SCALE GENOMIC DNA]</scope>
    <source>
        <strain evidence="4 5">DJ011</strain>
    </source>
</reference>
<protein>
    <submittedName>
        <fullName evidence="4">DUF4931 domain-containing protein</fullName>
    </submittedName>
</protein>
<dbReference type="Gene3D" id="3.30.428.10">
    <property type="entry name" value="HIT-like"/>
    <property type="match status" value="2"/>
</dbReference>
<evidence type="ECO:0000256" key="2">
    <source>
        <dbReference type="PIRSR" id="PIRSR000808-3"/>
    </source>
</evidence>
<evidence type="ECO:0000259" key="3">
    <source>
        <dbReference type="Pfam" id="PF16268"/>
    </source>
</evidence>
<keyword evidence="5" id="KW-1185">Reference proteome</keyword>
<dbReference type="InterPro" id="IPR053177">
    <property type="entry name" value="ADP-glucose_phosphorylase"/>
</dbReference>
<dbReference type="PANTHER" id="PTHR42763">
    <property type="entry name" value="ADP-GLUCOSE PHOSPHORYLASE"/>
    <property type="match status" value="1"/>
</dbReference>
<feature type="binding site" evidence="2">
    <location>
        <position position="42"/>
    </location>
    <ligand>
        <name>Zn(2+)</name>
        <dbReference type="ChEBI" id="CHEBI:29105"/>
    </ligand>
</feature>
<dbReference type="GO" id="GO:0008108">
    <property type="term" value="F:UDP-glucose:hexose-1-phosphate uridylyltransferase activity"/>
    <property type="evidence" value="ECO:0007669"/>
    <property type="project" value="InterPro"/>
</dbReference>
<keyword evidence="2" id="KW-0862">Zinc</keyword>
<accession>A0A923EBX4</accession>
<dbReference type="InterPro" id="IPR001937">
    <property type="entry name" value="GalP_UDPtransf1"/>
</dbReference>
<dbReference type="GO" id="GO:0008270">
    <property type="term" value="F:zinc ion binding"/>
    <property type="evidence" value="ECO:0007669"/>
    <property type="project" value="InterPro"/>
</dbReference>
<organism evidence="4 5">
    <name type="scientific">Clostridium tetanomorphum</name>
    <dbReference type="NCBI Taxonomy" id="1553"/>
    <lineage>
        <taxon>Bacteria</taxon>
        <taxon>Bacillati</taxon>
        <taxon>Bacillota</taxon>
        <taxon>Clostridia</taxon>
        <taxon>Eubacteriales</taxon>
        <taxon>Clostridiaceae</taxon>
        <taxon>Clostridium</taxon>
    </lineage>
</organism>
<dbReference type="Pfam" id="PF16268">
    <property type="entry name" value="DUF4921"/>
    <property type="match status" value="1"/>
</dbReference>
<feature type="domain" description="DUF4921" evidence="3">
    <location>
        <begin position="106"/>
        <end position="306"/>
    </location>
</feature>
<dbReference type="EMBL" id="JAAZWO010000021">
    <property type="protein sequence ID" value="MBC2399022.1"/>
    <property type="molecule type" value="Genomic_DNA"/>
</dbReference>
<comment type="cofactor">
    <cofactor evidence="2">
        <name>Zn(2+)</name>
        <dbReference type="ChEBI" id="CHEBI:29105"/>
    </cofactor>
    <text evidence="2">Binds 1 zinc ion per subunit.</text>
</comment>
<evidence type="ECO:0000313" key="5">
    <source>
        <dbReference type="Proteomes" id="UP000563151"/>
    </source>
</evidence>
<name>A0A923EBX4_CLOTT</name>
<evidence type="ECO:0000256" key="1">
    <source>
        <dbReference type="PIRSR" id="PIRSR000808-1"/>
    </source>
</evidence>
<dbReference type="AlphaFoldDB" id="A0A923EBX4"/>
<proteinExistence type="predicted"/>
<dbReference type="PANTHER" id="PTHR42763:SF2">
    <property type="entry name" value="ADP-GLUCOSE PHOSPHORYLASE"/>
    <property type="match status" value="1"/>
</dbReference>
<feature type="binding site" evidence="2">
    <location>
        <position position="97"/>
    </location>
    <ligand>
        <name>Zn(2+)</name>
        <dbReference type="ChEBI" id="CHEBI:29105"/>
    </ligand>
</feature>
<dbReference type="GO" id="GO:0006012">
    <property type="term" value="P:galactose metabolic process"/>
    <property type="evidence" value="ECO:0007669"/>
    <property type="project" value="InterPro"/>
</dbReference>
<sequence>MSNYRREVWNGKYVLISEKRGDRPYDFNNSNEKNNISFKADCPFCVGNEKESDNAIYEVGTPWIVRVIPNKYPCIEYNINNDEICGYHYVVVESREHNKKLHEFTSEHIYYIIKSYITVCRDIYKDNNIKYIQIFKNYKKEAGASLSHPHSQIIALNIIPEKIKRTIKYNHNLYVKQRKCLYCNIIKEEKRFKERIIYENSKFICFCSIAPIFSYEVTIMKKDHVGFLNFSTEDIESLSYCIYKIQNKIFLELGDIPLNIGFYFSKKDNNYSHFYLNIYPRISRHAGFEITTGIIQNSVSPERAAKKLKINDEK</sequence>
<feature type="binding site" evidence="2">
    <location>
        <position position="45"/>
    </location>
    <ligand>
        <name>Zn(2+)</name>
        <dbReference type="ChEBI" id="CHEBI:29105"/>
    </ligand>
</feature>
<dbReference type="SUPFAM" id="SSF54197">
    <property type="entry name" value="HIT-like"/>
    <property type="match status" value="2"/>
</dbReference>